<dbReference type="CDD" id="cd15786">
    <property type="entry name" value="CPF_1278_like"/>
    <property type="match status" value="1"/>
</dbReference>
<name>A0A6N3AW15_9CLOT</name>
<dbReference type="RefSeq" id="WP_156625536.1">
    <property type="nucleotide sequence ID" value="NZ_CACRTO010000008.1"/>
</dbReference>
<protein>
    <recommendedName>
        <fullName evidence="2">Lipoprotein</fullName>
    </recommendedName>
</protein>
<dbReference type="Gene3D" id="3.30.1490.410">
    <property type="entry name" value="Uncharacterised protein PF16224, DUF4883"/>
    <property type="match status" value="1"/>
</dbReference>
<evidence type="ECO:0000313" key="1">
    <source>
        <dbReference type="EMBL" id="VYT91782.1"/>
    </source>
</evidence>
<dbReference type="InterPro" id="IPR032619">
    <property type="entry name" value="DUF4883"/>
</dbReference>
<dbReference type="AlphaFoldDB" id="A0A6N3AW15"/>
<accession>A0A6N3AW15</accession>
<dbReference type="PROSITE" id="PS51257">
    <property type="entry name" value="PROKAR_LIPOPROTEIN"/>
    <property type="match status" value="1"/>
</dbReference>
<evidence type="ECO:0008006" key="2">
    <source>
        <dbReference type="Google" id="ProtNLM"/>
    </source>
</evidence>
<dbReference type="Pfam" id="PF16224">
    <property type="entry name" value="DUF4883"/>
    <property type="match status" value="1"/>
</dbReference>
<proteinExistence type="predicted"/>
<sequence length="163" mass="19325">MKRIFALIVITFFTSLLIGCTFNSAQYIRPGDKPKSNFYTEEIKEMISKDNDYKLKVFDMNIYKYYDVNENEYSIIPDFIDSLSDKNYEAEIQEEDIPDYKIIIEFSDKKYVINAYSDTLISIYPWDGVYSEDIISMEGVSDYYNLYKFCEYVKKVASNEIKK</sequence>
<gene>
    <name evidence="1" type="ORF">CTLFYP3_01004</name>
</gene>
<organism evidence="1">
    <name type="scientific">Clostridium tertium</name>
    <dbReference type="NCBI Taxonomy" id="1559"/>
    <lineage>
        <taxon>Bacteria</taxon>
        <taxon>Bacillati</taxon>
        <taxon>Bacillota</taxon>
        <taxon>Clostridia</taxon>
        <taxon>Eubacteriales</taxon>
        <taxon>Clostridiaceae</taxon>
        <taxon>Clostridium</taxon>
    </lineage>
</organism>
<dbReference type="EMBL" id="CACRTO010000008">
    <property type="protein sequence ID" value="VYT91782.1"/>
    <property type="molecule type" value="Genomic_DNA"/>
</dbReference>
<reference evidence="1" key="1">
    <citation type="submission" date="2019-11" db="EMBL/GenBank/DDBJ databases">
        <authorList>
            <person name="Feng L."/>
        </authorList>
    </citation>
    <scope>NUCLEOTIDE SEQUENCE</scope>
    <source>
        <strain evidence="1">CTertiumLFYP3</strain>
    </source>
</reference>